<accession>A0A8S2TYS2</accession>
<gene>
    <name evidence="1" type="ORF">BYL167_LOCUS23305</name>
    <name evidence="2" type="ORF">GIL414_LOCUS26525</name>
</gene>
<evidence type="ECO:0000313" key="1">
    <source>
        <dbReference type="EMBL" id="CAF4192627.1"/>
    </source>
</evidence>
<dbReference type="AlphaFoldDB" id="A0A8S2TYS2"/>
<organism evidence="2 3">
    <name type="scientific">Rotaria magnacalcarata</name>
    <dbReference type="NCBI Taxonomy" id="392030"/>
    <lineage>
        <taxon>Eukaryota</taxon>
        <taxon>Metazoa</taxon>
        <taxon>Spiralia</taxon>
        <taxon>Gnathifera</taxon>
        <taxon>Rotifera</taxon>
        <taxon>Eurotatoria</taxon>
        <taxon>Bdelloidea</taxon>
        <taxon>Philodinida</taxon>
        <taxon>Philodinidae</taxon>
        <taxon>Rotaria</taxon>
    </lineage>
</organism>
<dbReference type="EMBL" id="CAJOBH010016296">
    <property type="protein sequence ID" value="CAF4192627.1"/>
    <property type="molecule type" value="Genomic_DNA"/>
</dbReference>
<comment type="caution">
    <text evidence="2">The sequence shown here is derived from an EMBL/GenBank/DDBJ whole genome shotgun (WGS) entry which is preliminary data.</text>
</comment>
<dbReference type="Proteomes" id="UP000681967">
    <property type="component" value="Unassembled WGS sequence"/>
</dbReference>
<protein>
    <submittedName>
        <fullName evidence="2">Uncharacterized protein</fullName>
    </submittedName>
</protein>
<proteinExistence type="predicted"/>
<dbReference type="EMBL" id="CAJOBJ010039156">
    <property type="protein sequence ID" value="CAF4316729.1"/>
    <property type="molecule type" value="Genomic_DNA"/>
</dbReference>
<feature type="non-terminal residue" evidence="2">
    <location>
        <position position="54"/>
    </location>
</feature>
<sequence>MALIILILNKDFSANSDSNEPNLNDDMAVYSAQSFYTELLWKYMETSHGFEKSA</sequence>
<evidence type="ECO:0000313" key="3">
    <source>
        <dbReference type="Proteomes" id="UP000681720"/>
    </source>
</evidence>
<dbReference type="Proteomes" id="UP000681720">
    <property type="component" value="Unassembled WGS sequence"/>
</dbReference>
<name>A0A8S2TYS2_9BILA</name>
<reference evidence="2" key="1">
    <citation type="submission" date="2021-02" db="EMBL/GenBank/DDBJ databases">
        <authorList>
            <person name="Nowell W R."/>
        </authorList>
    </citation>
    <scope>NUCLEOTIDE SEQUENCE</scope>
</reference>
<evidence type="ECO:0000313" key="2">
    <source>
        <dbReference type="EMBL" id="CAF4316729.1"/>
    </source>
</evidence>